<keyword evidence="6" id="KW-1185">Reference proteome</keyword>
<comment type="caution">
    <text evidence="5">The sequence shown here is derived from an EMBL/GenBank/DDBJ whole genome shotgun (WGS) entry which is preliminary data.</text>
</comment>
<keyword evidence="3" id="KW-0472">Membrane</keyword>
<dbReference type="InterPro" id="IPR036397">
    <property type="entry name" value="RNaseH_sf"/>
</dbReference>
<sequence length="567" mass="63457">MSTVYHPETDGQSERTIQTLEDMLRACVIDFGKGWERHLPLVASSDWPFVSAVPGQMTHLVASLTLDSASWGSSISPNDFLSSILLLVVIIVAVVIVVVMVVLVVVVGEGFEAVTFSSILLGNPPMKTSMSFSEFGTIVGHKKANSWNLLMKQEGQSLKQPTTVSIAFLHAEREWGTTKVNFDHPREFPKVFPENLPGLPPVRQVEFQIDLIPAAGTSWPVCPYRLAPSEIQEPSNQLQELADQDYDCEICYHPGKANVVADALSLKEESKPLTIPGIRTPRKGGDNQWKPLKDSTNPTTLLQADKRIDKEVMQRLRPKALKIPSWRCVRVGPVAYTLELPEELSNVHSTFHVSNLKKCLSDESLVIPMKELRSMTNSTLWKNVFLNLKPLVPCKSREREYYGRSIREFIFLPEKILPSQKRASSRSSSFTSALPQVFKVGESSHKTSLERHEEQIETILNHSDELLLKRIEHMEDKIDSLGNGRVIIQQNFDKLETELHEARAQIAGFQESIGACESCSCWLMDPKRISTSAAPPMTQAAIKKLVAGSVSTAMEHKLLPWNTEQHH</sequence>
<reference evidence="5" key="1">
    <citation type="journal article" date="2022" name="Int. J. Mol. Sci.">
        <title>Draft Genome of Tanacetum Coccineum: Genomic Comparison of Closely Related Tanacetum-Family Plants.</title>
        <authorList>
            <person name="Yamashiro T."/>
            <person name="Shiraishi A."/>
            <person name="Nakayama K."/>
            <person name="Satake H."/>
        </authorList>
    </citation>
    <scope>NUCLEOTIDE SEQUENCE</scope>
</reference>
<dbReference type="Proteomes" id="UP001151760">
    <property type="component" value="Unassembled WGS sequence"/>
</dbReference>
<keyword evidence="5" id="KW-0695">RNA-directed DNA polymerase</keyword>
<dbReference type="PANTHER" id="PTHR46148">
    <property type="entry name" value="CHROMO DOMAIN-CONTAINING PROTEIN"/>
    <property type="match status" value="1"/>
</dbReference>
<feature type="transmembrane region" description="Helical" evidence="3">
    <location>
        <begin position="84"/>
        <end position="108"/>
    </location>
</feature>
<dbReference type="PANTHER" id="PTHR46148:SF59">
    <property type="entry name" value="NUCLEOTIDYLTRANSFERASE, RIBONUCLEASE H"/>
    <property type="match status" value="1"/>
</dbReference>
<gene>
    <name evidence="5" type="ORF">Tco_1092876</name>
</gene>
<proteinExistence type="predicted"/>
<dbReference type="InterPro" id="IPR012337">
    <property type="entry name" value="RNaseH-like_sf"/>
</dbReference>
<keyword evidence="3" id="KW-0812">Transmembrane</keyword>
<evidence type="ECO:0000256" key="3">
    <source>
        <dbReference type="SAM" id="Phobius"/>
    </source>
</evidence>
<organism evidence="5 6">
    <name type="scientific">Tanacetum coccineum</name>
    <dbReference type="NCBI Taxonomy" id="301880"/>
    <lineage>
        <taxon>Eukaryota</taxon>
        <taxon>Viridiplantae</taxon>
        <taxon>Streptophyta</taxon>
        <taxon>Embryophyta</taxon>
        <taxon>Tracheophyta</taxon>
        <taxon>Spermatophyta</taxon>
        <taxon>Magnoliopsida</taxon>
        <taxon>eudicotyledons</taxon>
        <taxon>Gunneridae</taxon>
        <taxon>Pentapetalae</taxon>
        <taxon>asterids</taxon>
        <taxon>campanulids</taxon>
        <taxon>Asterales</taxon>
        <taxon>Asteraceae</taxon>
        <taxon>Asteroideae</taxon>
        <taxon>Anthemideae</taxon>
        <taxon>Anthemidinae</taxon>
        <taxon>Tanacetum</taxon>
    </lineage>
</organism>
<evidence type="ECO:0000256" key="2">
    <source>
        <dbReference type="SAM" id="MobiDB-lite"/>
    </source>
</evidence>
<dbReference type="SUPFAM" id="SSF53098">
    <property type="entry name" value="Ribonuclease H-like"/>
    <property type="match status" value="1"/>
</dbReference>
<dbReference type="GO" id="GO:0003964">
    <property type="term" value="F:RNA-directed DNA polymerase activity"/>
    <property type="evidence" value="ECO:0007669"/>
    <property type="project" value="UniProtKB-KW"/>
</dbReference>
<keyword evidence="3" id="KW-1133">Transmembrane helix</keyword>
<dbReference type="Pfam" id="PF24626">
    <property type="entry name" value="SH3_Tf2-1"/>
    <property type="match status" value="1"/>
</dbReference>
<feature type="domain" description="Tf2-1-like SH3-like" evidence="4">
    <location>
        <begin position="330"/>
        <end position="359"/>
    </location>
</feature>
<protein>
    <submittedName>
        <fullName evidence="5">Reverse transcriptase domain-containing protein</fullName>
    </submittedName>
</protein>
<keyword evidence="1" id="KW-0175">Coiled coil</keyword>
<evidence type="ECO:0000256" key="1">
    <source>
        <dbReference type="SAM" id="Coils"/>
    </source>
</evidence>
<evidence type="ECO:0000313" key="5">
    <source>
        <dbReference type="EMBL" id="GJT97358.1"/>
    </source>
</evidence>
<keyword evidence="5" id="KW-0808">Transferase</keyword>
<name>A0ABQ5ID76_9ASTR</name>
<dbReference type="EMBL" id="BQNB010020571">
    <property type="protein sequence ID" value="GJT97358.1"/>
    <property type="molecule type" value="Genomic_DNA"/>
</dbReference>
<dbReference type="Gene3D" id="3.30.420.10">
    <property type="entry name" value="Ribonuclease H-like superfamily/Ribonuclease H"/>
    <property type="match status" value="1"/>
</dbReference>
<feature type="coiled-coil region" evidence="1">
    <location>
        <begin position="449"/>
        <end position="512"/>
    </location>
</feature>
<dbReference type="InterPro" id="IPR056924">
    <property type="entry name" value="SH3_Tf2-1"/>
</dbReference>
<keyword evidence="5" id="KW-0548">Nucleotidyltransferase</keyword>
<evidence type="ECO:0000259" key="4">
    <source>
        <dbReference type="Pfam" id="PF24626"/>
    </source>
</evidence>
<evidence type="ECO:0000313" key="6">
    <source>
        <dbReference type="Proteomes" id="UP001151760"/>
    </source>
</evidence>
<reference evidence="5" key="2">
    <citation type="submission" date="2022-01" db="EMBL/GenBank/DDBJ databases">
        <authorList>
            <person name="Yamashiro T."/>
            <person name="Shiraishi A."/>
            <person name="Satake H."/>
            <person name="Nakayama K."/>
        </authorList>
    </citation>
    <scope>NUCLEOTIDE SEQUENCE</scope>
</reference>
<feature type="region of interest" description="Disordered" evidence="2">
    <location>
        <begin position="274"/>
        <end position="296"/>
    </location>
</feature>
<accession>A0ABQ5ID76</accession>